<accession>A0A7W6NRI2</accession>
<proteinExistence type="predicted"/>
<dbReference type="AlphaFoldDB" id="A0A7W6NRI2"/>
<dbReference type="RefSeq" id="WP_183205601.1">
    <property type="nucleotide sequence ID" value="NZ_BAAAER010000003.1"/>
</dbReference>
<evidence type="ECO:0000313" key="1">
    <source>
        <dbReference type="EMBL" id="MBB4084287.1"/>
    </source>
</evidence>
<keyword evidence="2" id="KW-1185">Reference proteome</keyword>
<organism evidence="1 2">
    <name type="scientific">Brevundimonas lenta</name>
    <dbReference type="NCBI Taxonomy" id="424796"/>
    <lineage>
        <taxon>Bacteria</taxon>
        <taxon>Pseudomonadati</taxon>
        <taxon>Pseudomonadota</taxon>
        <taxon>Alphaproteobacteria</taxon>
        <taxon>Caulobacterales</taxon>
        <taxon>Caulobacteraceae</taxon>
        <taxon>Brevundimonas</taxon>
    </lineage>
</organism>
<evidence type="ECO:0000313" key="2">
    <source>
        <dbReference type="Proteomes" id="UP000529946"/>
    </source>
</evidence>
<comment type="caution">
    <text evidence="1">The sequence shown here is derived from an EMBL/GenBank/DDBJ whole genome shotgun (WGS) entry which is preliminary data.</text>
</comment>
<reference evidence="1 2" key="1">
    <citation type="submission" date="2020-08" db="EMBL/GenBank/DDBJ databases">
        <title>Genomic Encyclopedia of Type Strains, Phase IV (KMG-IV): sequencing the most valuable type-strain genomes for metagenomic binning, comparative biology and taxonomic classification.</title>
        <authorList>
            <person name="Goeker M."/>
        </authorList>
    </citation>
    <scope>NUCLEOTIDE SEQUENCE [LARGE SCALE GENOMIC DNA]</scope>
    <source>
        <strain evidence="1 2">DSM 23960</strain>
    </source>
</reference>
<gene>
    <name evidence="1" type="ORF">GGR12_003175</name>
</gene>
<dbReference type="Proteomes" id="UP000529946">
    <property type="component" value="Unassembled WGS sequence"/>
</dbReference>
<name>A0A7W6NRI2_9CAUL</name>
<sequence>MFNKKSLAVAIGRSGVRVRRHVDLVVSSAGRVSAPPPSPLSAELTAFIEGAVPSVWALETLLLLRGAPDAAWTADRVVAELRASPRLVHDCLDGLQRAGLVVGEDGVFRYAPASRTLGDLSDALEAAYRERPVAVVNTIATRRPDPLKGFADSFRFGGWKS</sequence>
<dbReference type="EMBL" id="JACIDM010000003">
    <property type="protein sequence ID" value="MBB4084287.1"/>
    <property type="molecule type" value="Genomic_DNA"/>
</dbReference>
<protein>
    <submittedName>
        <fullName evidence="1">Uncharacterized protein</fullName>
    </submittedName>
</protein>